<comment type="catalytic activity">
    <reaction evidence="8">
        <text>L-seryl-[protein] + ATP = O-phospho-L-seryl-[protein] + ADP + H(+)</text>
        <dbReference type="Rhea" id="RHEA:17989"/>
        <dbReference type="Rhea" id="RHEA-COMP:9863"/>
        <dbReference type="Rhea" id="RHEA-COMP:11604"/>
        <dbReference type="ChEBI" id="CHEBI:15378"/>
        <dbReference type="ChEBI" id="CHEBI:29999"/>
        <dbReference type="ChEBI" id="CHEBI:30616"/>
        <dbReference type="ChEBI" id="CHEBI:83421"/>
        <dbReference type="ChEBI" id="CHEBI:456216"/>
        <dbReference type="EC" id="2.7.11.24"/>
    </reaction>
    <physiologicalReaction direction="left-to-right" evidence="8">
        <dbReference type="Rhea" id="RHEA:17990"/>
    </physiologicalReaction>
</comment>
<protein>
    <recommendedName>
        <fullName evidence="2">mitogen-activated protein kinase</fullName>
        <ecNumber evidence="2">2.7.11.24</ecNumber>
    </recommendedName>
</protein>
<dbReference type="InterPro" id="IPR008271">
    <property type="entry name" value="Ser/Thr_kinase_AS"/>
</dbReference>
<dbReference type="InterPro" id="IPR011009">
    <property type="entry name" value="Kinase-like_dom_sf"/>
</dbReference>
<dbReference type="InterPro" id="IPR029458">
    <property type="entry name" value="Ras-bd_By2"/>
</dbReference>
<dbReference type="Proteomes" id="UP001412239">
    <property type="component" value="Unassembled WGS sequence"/>
</dbReference>
<dbReference type="SUPFAM" id="SSF47769">
    <property type="entry name" value="SAM/Pointed domain"/>
    <property type="match status" value="1"/>
</dbReference>
<feature type="domain" description="Protein kinase" evidence="11">
    <location>
        <begin position="633"/>
        <end position="896"/>
    </location>
</feature>
<evidence type="ECO:0000256" key="8">
    <source>
        <dbReference type="ARBA" id="ARBA00048130"/>
    </source>
</evidence>
<dbReference type="InterPro" id="IPR017441">
    <property type="entry name" value="Protein_kinase_ATP_BS"/>
</dbReference>
<dbReference type="FunFam" id="3.30.200.20:FF:000387">
    <property type="entry name" value="Serine/threonine-protein kinase STE11"/>
    <property type="match status" value="1"/>
</dbReference>
<feature type="region of interest" description="Disordered" evidence="10">
    <location>
        <begin position="96"/>
        <end position="223"/>
    </location>
</feature>
<evidence type="ECO:0000256" key="3">
    <source>
        <dbReference type="ARBA" id="ARBA00022679"/>
    </source>
</evidence>
<feature type="compositionally biased region" description="Polar residues" evidence="10">
    <location>
        <begin position="108"/>
        <end position="149"/>
    </location>
</feature>
<keyword evidence="15" id="KW-1185">Reference proteome</keyword>
<feature type="compositionally biased region" description="Low complexity" evidence="10">
    <location>
        <begin position="380"/>
        <end position="394"/>
    </location>
</feature>
<dbReference type="PROSITE" id="PS00107">
    <property type="entry name" value="PROTEIN_KINASE_ATP"/>
    <property type="match status" value="1"/>
</dbReference>
<evidence type="ECO:0000256" key="10">
    <source>
        <dbReference type="SAM" id="MobiDB-lite"/>
    </source>
</evidence>
<feature type="compositionally biased region" description="Polar residues" evidence="10">
    <location>
        <begin position="183"/>
        <end position="193"/>
    </location>
</feature>
<dbReference type="Gene3D" id="1.10.510.10">
    <property type="entry name" value="Transferase(Phosphotransferase) domain 1"/>
    <property type="match status" value="1"/>
</dbReference>
<dbReference type="Pfam" id="PF00069">
    <property type="entry name" value="Pkinase"/>
    <property type="match status" value="1"/>
</dbReference>
<organism evidence="14 15">
    <name type="scientific">Tuber aestivum</name>
    <name type="common">summer truffle</name>
    <dbReference type="NCBI Taxonomy" id="59557"/>
    <lineage>
        <taxon>Eukaryota</taxon>
        <taxon>Fungi</taxon>
        <taxon>Dikarya</taxon>
        <taxon>Ascomycota</taxon>
        <taxon>Pezizomycotina</taxon>
        <taxon>Pezizomycetes</taxon>
        <taxon>Pezizales</taxon>
        <taxon>Tuberaceae</taxon>
        <taxon>Tuber</taxon>
    </lineage>
</organism>
<name>A0A292PTS3_9PEZI</name>
<feature type="region of interest" description="Disordered" evidence="10">
    <location>
        <begin position="15"/>
        <end position="39"/>
    </location>
</feature>
<dbReference type="PROSITE" id="PS50200">
    <property type="entry name" value="RA"/>
    <property type="match status" value="1"/>
</dbReference>
<dbReference type="InterPro" id="IPR013761">
    <property type="entry name" value="SAM/pointed_sf"/>
</dbReference>
<evidence type="ECO:0000256" key="5">
    <source>
        <dbReference type="ARBA" id="ARBA00022777"/>
    </source>
</evidence>
<evidence type="ECO:0000259" key="13">
    <source>
        <dbReference type="PROSITE" id="PS50200"/>
    </source>
</evidence>
<dbReference type="Gene3D" id="1.10.150.50">
    <property type="entry name" value="Transcription Factor, Ets-1"/>
    <property type="match status" value="1"/>
</dbReference>
<dbReference type="AlphaFoldDB" id="A0A292PTS3"/>
<dbReference type="PROSITE" id="PS50011">
    <property type="entry name" value="PROTEIN_KINASE_DOM"/>
    <property type="match status" value="1"/>
</dbReference>
<dbReference type="InterPro" id="IPR000719">
    <property type="entry name" value="Prot_kinase_dom"/>
</dbReference>
<keyword evidence="6 9" id="KW-0067">ATP-binding</keyword>
<dbReference type="InterPro" id="IPR000159">
    <property type="entry name" value="RA_dom"/>
</dbReference>
<dbReference type="GO" id="GO:0004707">
    <property type="term" value="F:MAP kinase activity"/>
    <property type="evidence" value="ECO:0007669"/>
    <property type="project" value="UniProtKB-EC"/>
</dbReference>
<evidence type="ECO:0000256" key="9">
    <source>
        <dbReference type="PROSITE-ProRule" id="PRU10141"/>
    </source>
</evidence>
<keyword evidence="4 9" id="KW-0547">Nucleotide-binding</keyword>
<feature type="domain" description="SAM" evidence="12">
    <location>
        <begin position="17"/>
        <end position="80"/>
    </location>
</feature>
<comment type="catalytic activity">
    <reaction evidence="7">
        <text>L-threonyl-[protein] + ATP = O-phospho-L-threonyl-[protein] + ADP + H(+)</text>
        <dbReference type="Rhea" id="RHEA:46608"/>
        <dbReference type="Rhea" id="RHEA-COMP:11060"/>
        <dbReference type="Rhea" id="RHEA-COMP:11605"/>
        <dbReference type="ChEBI" id="CHEBI:15378"/>
        <dbReference type="ChEBI" id="CHEBI:30013"/>
        <dbReference type="ChEBI" id="CHEBI:30616"/>
        <dbReference type="ChEBI" id="CHEBI:61977"/>
        <dbReference type="ChEBI" id="CHEBI:456216"/>
        <dbReference type="EC" id="2.7.11.24"/>
    </reaction>
    <physiologicalReaction direction="left-to-right" evidence="7">
        <dbReference type="Rhea" id="RHEA:46609"/>
    </physiologicalReaction>
</comment>
<evidence type="ECO:0000256" key="6">
    <source>
        <dbReference type="ARBA" id="ARBA00022840"/>
    </source>
</evidence>
<dbReference type="Gene3D" id="3.10.20.90">
    <property type="entry name" value="Phosphatidylinositol 3-kinase Catalytic Subunit, Chain A, domain 1"/>
    <property type="match status" value="1"/>
</dbReference>
<dbReference type="SUPFAM" id="SSF56112">
    <property type="entry name" value="Protein kinase-like (PK-like)"/>
    <property type="match status" value="1"/>
</dbReference>
<proteinExistence type="inferred from homology"/>
<gene>
    <name evidence="14" type="ORF">GSTUAT00004967001</name>
</gene>
<comment type="similarity">
    <text evidence="1">Belongs to the protein kinase superfamily. STE Ser/Thr protein kinase family. MAP kinase kinase kinase subfamily.</text>
</comment>
<reference evidence="14" key="1">
    <citation type="submission" date="2015-10" db="EMBL/GenBank/DDBJ databases">
        <authorList>
            <person name="Regsiter A."/>
            <person name="william w."/>
        </authorList>
    </citation>
    <scope>NUCLEOTIDE SEQUENCE</scope>
    <source>
        <strain evidence="14">Montdore</strain>
    </source>
</reference>
<dbReference type="Pfam" id="PF00536">
    <property type="entry name" value="SAM_1"/>
    <property type="match status" value="1"/>
</dbReference>
<evidence type="ECO:0000256" key="2">
    <source>
        <dbReference type="ARBA" id="ARBA00012411"/>
    </source>
</evidence>
<dbReference type="GO" id="GO:0005524">
    <property type="term" value="F:ATP binding"/>
    <property type="evidence" value="ECO:0007669"/>
    <property type="project" value="UniProtKB-UniRule"/>
</dbReference>
<feature type="region of interest" description="Disordered" evidence="10">
    <location>
        <begin position="372"/>
        <end position="420"/>
    </location>
</feature>
<evidence type="ECO:0000256" key="1">
    <source>
        <dbReference type="ARBA" id="ARBA00006529"/>
    </source>
</evidence>
<evidence type="ECO:0000256" key="4">
    <source>
        <dbReference type="ARBA" id="ARBA00022741"/>
    </source>
</evidence>
<dbReference type="InterPro" id="IPR001660">
    <property type="entry name" value="SAM"/>
</dbReference>
<dbReference type="PANTHER" id="PTHR48016">
    <property type="entry name" value="MAP KINASE KINASE KINASE SSK2-RELATED-RELATED"/>
    <property type="match status" value="1"/>
</dbReference>
<dbReference type="EC" id="2.7.11.24" evidence="2"/>
<dbReference type="PROSITE" id="PS50105">
    <property type="entry name" value="SAM_DOMAIN"/>
    <property type="match status" value="1"/>
</dbReference>
<dbReference type="SMART" id="SM01304">
    <property type="entry name" value="Ras_bdg_2"/>
    <property type="match status" value="1"/>
</dbReference>
<dbReference type="PANTHER" id="PTHR48016:SF56">
    <property type="entry name" value="MAPKK KINASE"/>
    <property type="match status" value="1"/>
</dbReference>
<dbReference type="FunFam" id="1.10.510.10:FF:000334">
    <property type="entry name" value="Serine/threonine-protein kinase STE11"/>
    <property type="match status" value="1"/>
</dbReference>
<dbReference type="GO" id="GO:0004709">
    <property type="term" value="F:MAP kinase kinase kinase activity"/>
    <property type="evidence" value="ECO:0007669"/>
    <property type="project" value="UniProtKB-ARBA"/>
</dbReference>
<dbReference type="EMBL" id="LN891036">
    <property type="protein sequence ID" value="CUS10936.1"/>
    <property type="molecule type" value="Genomic_DNA"/>
</dbReference>
<keyword evidence="3" id="KW-0808">Transferase</keyword>
<accession>A0A292PTS3</accession>
<dbReference type="InterPro" id="IPR050538">
    <property type="entry name" value="MAP_kinase_kinase_kinase"/>
</dbReference>
<feature type="region of interest" description="Disordered" evidence="10">
    <location>
        <begin position="525"/>
        <end position="547"/>
    </location>
</feature>
<dbReference type="SMART" id="SM00220">
    <property type="entry name" value="S_TKc"/>
    <property type="match status" value="1"/>
</dbReference>
<evidence type="ECO:0000313" key="15">
    <source>
        <dbReference type="Proteomes" id="UP001412239"/>
    </source>
</evidence>
<dbReference type="PROSITE" id="PS00108">
    <property type="entry name" value="PROTEIN_KINASE_ST"/>
    <property type="match status" value="1"/>
</dbReference>
<evidence type="ECO:0000259" key="12">
    <source>
        <dbReference type="PROSITE" id="PS50105"/>
    </source>
</evidence>
<feature type="domain" description="Ras-associating" evidence="13">
    <location>
        <begin position="239"/>
        <end position="327"/>
    </location>
</feature>
<evidence type="ECO:0000256" key="7">
    <source>
        <dbReference type="ARBA" id="ARBA00047919"/>
    </source>
</evidence>
<keyword evidence="5" id="KW-0418">Kinase</keyword>
<feature type="compositionally biased region" description="Polar residues" evidence="10">
    <location>
        <begin position="21"/>
        <end position="39"/>
    </location>
</feature>
<evidence type="ECO:0000259" key="11">
    <source>
        <dbReference type="PROSITE" id="PS50011"/>
    </source>
</evidence>
<evidence type="ECO:0000313" key="14">
    <source>
        <dbReference type="EMBL" id="CUS10936.1"/>
    </source>
</evidence>
<feature type="non-terminal residue" evidence="14">
    <location>
        <position position="901"/>
    </location>
</feature>
<dbReference type="Pfam" id="PF14847">
    <property type="entry name" value="Ras_bdg_2"/>
    <property type="match status" value="1"/>
</dbReference>
<sequence length="901" mass="98257">MALLAPKSQYVHGGSLLHATPPTSSALSQASPTNSEFSDGNNINGEALLECDHSVLKELGIKKVGDRVRIFVAIKALRTKAYGNGKKRNRDTLAALDNMNGMPPYRAPTQSPYHPSPSQSNKRYSRSLQNDISSTLNSSSYNRPDSPSDSEYPRSYPRNGSTRNIISPPLESGRSNFGPPTPASGSSHPTKTPRTPYDYSKPQAAANSPHPVKPTHRQSPSLDKGIMVPPIWTALTLIRQDAIKVIGDGGQYRVINISDCNTPETLMRKVIKKFGIMDHWPSWGIYNIVDENGKDAARCLSDAELLRIAHDVNRPERTRLILGKKVSPPLPLSTEFRVAQQIAREQQDMAHKNSSAEAIYGNASNPKVKALVGPDLRDIPSSPMSVSSQLSPVSATATDPASPRSRDSGPSRKASKKITAFFGQRPPSELISSNLAEYFPDHEHKVLERTVRNSIRRSTRMSRYNRFSVATTRSYASSLSDAPPVPSVGDAWLNASPVSAMPNIPSRVTRPLSIRRSFLPSTSFSDNRDSLGAVPEDGESSPMGSGRKSYMSFDGGKEGSIRDSVNVVVTDTDTGSTMESYLDTHSNVSTPATEVDPHAANMLDQFLSAGESEEEEEEGEEEYQEDSWGGLRWMKGALIGAGSFGSVFLALNALTGELMAVKQVEMASGGKEDARKRSMVEALQREIELLKDLQHPNIVQYLGSSDEDDSLNIFLEYVPGGSVAALLNTYGPQKEPLIRNFVRQILTGLAYLHNKDIIHRDIKGANVLVDNKGGIKISDFGISKKVEAGLLTSSSHRPSLQGSVFWMAPEVVKQTSYTLKADIWSLGCLIVEMFTGTHPYPDCSQLQAIFKIGTGGSAPAIPPKCSAEAKQFLSRTFELDHVRRPTADELLLNPFLNPMVG</sequence>
<feature type="binding site" evidence="9">
    <location>
        <position position="662"/>
    </location>
    <ligand>
        <name>ATP</name>
        <dbReference type="ChEBI" id="CHEBI:30616"/>
    </ligand>
</feature>